<keyword evidence="1" id="KW-0812">Transmembrane</keyword>
<sequence length="75" mass="8939">MAYRTWWDGSFCLQLLDACQKLCTRIPLVSVQRQIRVWRVLWCALLLWITILQSSRRYSLTRIFSVMNVNFLPCG</sequence>
<organism evidence="2">
    <name type="scientific">Rhizophora mucronata</name>
    <name type="common">Asiatic mangrove</name>
    <dbReference type="NCBI Taxonomy" id="61149"/>
    <lineage>
        <taxon>Eukaryota</taxon>
        <taxon>Viridiplantae</taxon>
        <taxon>Streptophyta</taxon>
        <taxon>Embryophyta</taxon>
        <taxon>Tracheophyta</taxon>
        <taxon>Spermatophyta</taxon>
        <taxon>Magnoliopsida</taxon>
        <taxon>eudicotyledons</taxon>
        <taxon>Gunneridae</taxon>
        <taxon>Pentapetalae</taxon>
        <taxon>rosids</taxon>
        <taxon>fabids</taxon>
        <taxon>Malpighiales</taxon>
        <taxon>Rhizophoraceae</taxon>
        <taxon>Rhizophora</taxon>
    </lineage>
</organism>
<evidence type="ECO:0000313" key="2">
    <source>
        <dbReference type="EMBL" id="MBX68757.1"/>
    </source>
</evidence>
<accession>A0A2P2QP85</accession>
<keyword evidence="1" id="KW-0472">Membrane</keyword>
<feature type="transmembrane region" description="Helical" evidence="1">
    <location>
        <begin position="35"/>
        <end position="52"/>
    </location>
</feature>
<dbReference type="AlphaFoldDB" id="A0A2P2QP85"/>
<proteinExistence type="predicted"/>
<protein>
    <submittedName>
        <fullName evidence="2">GDSL esterase/lipase 5-like isoform X1</fullName>
    </submittedName>
</protein>
<evidence type="ECO:0000256" key="1">
    <source>
        <dbReference type="SAM" id="Phobius"/>
    </source>
</evidence>
<keyword evidence="1" id="KW-1133">Transmembrane helix</keyword>
<name>A0A2P2QP85_RHIMU</name>
<dbReference type="EMBL" id="GGEC01088273">
    <property type="protein sequence ID" value="MBX68757.1"/>
    <property type="molecule type" value="Transcribed_RNA"/>
</dbReference>
<reference evidence="2" key="1">
    <citation type="submission" date="2018-02" db="EMBL/GenBank/DDBJ databases">
        <title>Rhizophora mucronata_Transcriptome.</title>
        <authorList>
            <person name="Meera S.P."/>
            <person name="Sreeshan A."/>
            <person name="Augustine A."/>
        </authorList>
    </citation>
    <scope>NUCLEOTIDE SEQUENCE</scope>
    <source>
        <tissue evidence="2">Leaf</tissue>
    </source>
</reference>